<evidence type="ECO:0000313" key="1">
    <source>
        <dbReference type="EMBL" id="KAG9240128.1"/>
    </source>
</evidence>
<dbReference type="PANTHER" id="PTHR39214:SF1">
    <property type="entry name" value="MICROBODY (PEROXISOME) BIOGENESIS PROTEIN PEROXIN 8 (EUROFUNG)"/>
    <property type="match status" value="1"/>
</dbReference>
<accession>A0A9P7YUB0</accession>
<dbReference type="EMBL" id="MU254574">
    <property type="protein sequence ID" value="KAG9240128.1"/>
    <property type="molecule type" value="Genomic_DNA"/>
</dbReference>
<evidence type="ECO:0008006" key="3">
    <source>
        <dbReference type="Google" id="ProtNLM"/>
    </source>
</evidence>
<dbReference type="OrthoDB" id="2357318at2759"/>
<comment type="caution">
    <text evidence="1">The sequence shown here is derived from an EMBL/GenBank/DDBJ whole genome shotgun (WGS) entry which is preliminary data.</text>
</comment>
<dbReference type="InterPro" id="IPR055334">
    <property type="entry name" value="PEX8-like"/>
</dbReference>
<dbReference type="PANTHER" id="PTHR39214">
    <property type="entry name" value="MICROBODY (PEROXISOME) BIOGENESIS PROTEIN PEROXIN 8 (EUROFUNG)"/>
    <property type="match status" value="1"/>
</dbReference>
<evidence type="ECO:0000313" key="2">
    <source>
        <dbReference type="Proteomes" id="UP000887226"/>
    </source>
</evidence>
<organism evidence="1 2">
    <name type="scientific">Calycina marina</name>
    <dbReference type="NCBI Taxonomy" id="1763456"/>
    <lineage>
        <taxon>Eukaryota</taxon>
        <taxon>Fungi</taxon>
        <taxon>Dikarya</taxon>
        <taxon>Ascomycota</taxon>
        <taxon>Pezizomycotina</taxon>
        <taxon>Leotiomycetes</taxon>
        <taxon>Helotiales</taxon>
        <taxon>Pezizellaceae</taxon>
        <taxon>Calycina</taxon>
    </lineage>
</organism>
<reference evidence="1" key="1">
    <citation type="journal article" date="2021" name="IMA Fungus">
        <title>Genomic characterization of three marine fungi, including Emericellopsis atlantica sp. nov. with signatures of a generalist lifestyle and marine biomass degradation.</title>
        <authorList>
            <person name="Hagestad O.C."/>
            <person name="Hou L."/>
            <person name="Andersen J.H."/>
            <person name="Hansen E.H."/>
            <person name="Altermark B."/>
            <person name="Li C."/>
            <person name="Kuhnert E."/>
            <person name="Cox R.J."/>
            <person name="Crous P.W."/>
            <person name="Spatafora J.W."/>
            <person name="Lail K."/>
            <person name="Amirebrahimi M."/>
            <person name="Lipzen A."/>
            <person name="Pangilinan J."/>
            <person name="Andreopoulos W."/>
            <person name="Hayes R.D."/>
            <person name="Ng V."/>
            <person name="Grigoriev I.V."/>
            <person name="Jackson S.A."/>
            <person name="Sutton T.D.S."/>
            <person name="Dobson A.D.W."/>
            <person name="Rama T."/>
        </authorList>
    </citation>
    <scope>NUCLEOTIDE SEQUENCE</scope>
    <source>
        <strain evidence="1">TRa3180A</strain>
    </source>
</reference>
<dbReference type="Proteomes" id="UP000887226">
    <property type="component" value="Unassembled WGS sequence"/>
</dbReference>
<proteinExistence type="predicted"/>
<keyword evidence="2" id="KW-1185">Reference proteome</keyword>
<gene>
    <name evidence="1" type="ORF">BJ878DRAFT_528042</name>
</gene>
<dbReference type="Pfam" id="PF26001">
    <property type="entry name" value="Pex8"/>
    <property type="match status" value="1"/>
</dbReference>
<protein>
    <recommendedName>
        <fullName evidence="3">Peroxisomal membrane protein PEX17</fullName>
    </recommendedName>
</protein>
<name>A0A9P7YUB0_9HELO</name>
<sequence length="684" mass="74958">MPADRLLTTVLGAFQGSPADSDQINRILSTTTSLLTTLSNPLNISLLTSQLLTAPAIWGQTGELAISFRIISIFNTAAITVRKNQLEGPRKPYDAYQPRHGGGIHCDDWARAVVKGADDKSARWEHVLVIAGVLLGMEGQNRRGLSQGLRTTLEDAMVTATNLAVKDPSCGKLGLESVVLAINHTFPLLSGAVSNDLDYDTLLMVMGHAMTSSEGFHDGLVIEAIGLDVIQVAASKFDWSAQSPSFLLLKNMSSKPLVTSMGPLSRLIAHAVEHSKDPRRLLELREHLLAFTTKIFASWQRSKLSEIDSSEETLYLTTETVQVTLPVLWQVLKSSMFASIVVLQAIIGKFLIDPMLARSQGTETAAHALLMLRNLHFISSRLGPNSFTAYTFVNLTSIDILSRSPAESCNFLKSIYPQTAGQIPAHPLKRNLDLFYLNNSEHFTLVLSPADNELLIVTPASPYLNPTADARLREIFEAAHSAMLAALAAPQAAELNAKILPFYVESLFNSFPTNLSPRQFQFAFKTLIQITTPPAPLSVGQPDLAETLLELLHHRALHAPTIPIPPRVVENDAAAQNLQPPLSEQAVLLLTLLDALPNLPIILLKDWLSLTVDLLNAIDNEAMKQVCRARLWKVLESGDMDVERSAICVEWWSTRGGREKVLFGDVEEPYLMSGGLGERDTSRL</sequence>
<dbReference type="AlphaFoldDB" id="A0A9P7YUB0"/>